<keyword evidence="2" id="KW-1185">Reference proteome</keyword>
<protein>
    <submittedName>
        <fullName evidence="1">Uncharacterized protein</fullName>
    </submittedName>
</protein>
<dbReference type="Proteomes" id="UP001148838">
    <property type="component" value="Unassembled WGS sequence"/>
</dbReference>
<proteinExistence type="predicted"/>
<sequence length="172" mass="18113">MAAYHCACSALQHGRHCCAPELTRQVQGRPSLLIPRPPLSAMLQQQLHHWGVATPCCTVQCSLLVCIISLVGPRPSCQQQHTAGVPGMQPHSEHCGQIVAPFTSGRARQQQPCTHPGGLALLPATRACGQHDQRRSPGCLHPEAAASCVCPPTTLTGVAQSCLGCPSPPGWA</sequence>
<organism evidence="1 2">
    <name type="scientific">Periplaneta americana</name>
    <name type="common">American cockroach</name>
    <name type="synonym">Blatta americana</name>
    <dbReference type="NCBI Taxonomy" id="6978"/>
    <lineage>
        <taxon>Eukaryota</taxon>
        <taxon>Metazoa</taxon>
        <taxon>Ecdysozoa</taxon>
        <taxon>Arthropoda</taxon>
        <taxon>Hexapoda</taxon>
        <taxon>Insecta</taxon>
        <taxon>Pterygota</taxon>
        <taxon>Neoptera</taxon>
        <taxon>Polyneoptera</taxon>
        <taxon>Dictyoptera</taxon>
        <taxon>Blattodea</taxon>
        <taxon>Blattoidea</taxon>
        <taxon>Blattidae</taxon>
        <taxon>Blattinae</taxon>
        <taxon>Periplaneta</taxon>
    </lineage>
</organism>
<evidence type="ECO:0000313" key="2">
    <source>
        <dbReference type="Proteomes" id="UP001148838"/>
    </source>
</evidence>
<comment type="caution">
    <text evidence="1">The sequence shown here is derived from an EMBL/GenBank/DDBJ whole genome shotgun (WGS) entry which is preliminary data.</text>
</comment>
<accession>A0ABQ8TPV5</accession>
<evidence type="ECO:0000313" key="1">
    <source>
        <dbReference type="EMBL" id="KAJ4448723.1"/>
    </source>
</evidence>
<gene>
    <name evidence="1" type="ORF">ANN_00114</name>
</gene>
<name>A0ABQ8TPV5_PERAM</name>
<reference evidence="1 2" key="1">
    <citation type="journal article" date="2022" name="Allergy">
        <title>Genome assembly and annotation of Periplaneta americana reveal a comprehensive cockroach allergen profile.</title>
        <authorList>
            <person name="Wang L."/>
            <person name="Xiong Q."/>
            <person name="Saelim N."/>
            <person name="Wang L."/>
            <person name="Nong W."/>
            <person name="Wan A.T."/>
            <person name="Shi M."/>
            <person name="Liu X."/>
            <person name="Cao Q."/>
            <person name="Hui J.H.L."/>
            <person name="Sookrung N."/>
            <person name="Leung T.F."/>
            <person name="Tungtrongchitr A."/>
            <person name="Tsui S.K.W."/>
        </authorList>
    </citation>
    <scope>NUCLEOTIDE SEQUENCE [LARGE SCALE GENOMIC DNA]</scope>
    <source>
        <strain evidence="1">PWHHKU_190912</strain>
    </source>
</reference>
<dbReference type="EMBL" id="JAJSOF020000003">
    <property type="protein sequence ID" value="KAJ4448723.1"/>
    <property type="molecule type" value="Genomic_DNA"/>
</dbReference>